<dbReference type="SUPFAM" id="SSF53383">
    <property type="entry name" value="PLP-dependent transferases"/>
    <property type="match status" value="1"/>
</dbReference>
<dbReference type="Proteomes" id="UP000646749">
    <property type="component" value="Unassembled WGS sequence"/>
</dbReference>
<evidence type="ECO:0000256" key="4">
    <source>
        <dbReference type="ARBA" id="ARBA00022679"/>
    </source>
</evidence>
<dbReference type="Gene3D" id="3.40.640.10">
    <property type="entry name" value="Type I PLP-dependent aspartate aminotransferase-like (Major domain)"/>
    <property type="match status" value="1"/>
</dbReference>
<dbReference type="CDD" id="cd00609">
    <property type="entry name" value="AAT_like"/>
    <property type="match status" value="1"/>
</dbReference>
<dbReference type="Gene3D" id="3.90.1150.10">
    <property type="entry name" value="Aspartate Aminotransferase, domain 1"/>
    <property type="match status" value="1"/>
</dbReference>
<evidence type="ECO:0000256" key="3">
    <source>
        <dbReference type="ARBA" id="ARBA00022576"/>
    </source>
</evidence>
<dbReference type="PROSITE" id="PS00105">
    <property type="entry name" value="AA_TRANSFER_CLASS_1"/>
    <property type="match status" value="1"/>
</dbReference>
<feature type="domain" description="Aminotransferase class I/classII large" evidence="7">
    <location>
        <begin position="40"/>
        <end position="297"/>
    </location>
</feature>
<evidence type="ECO:0000256" key="6">
    <source>
        <dbReference type="RuleBase" id="RU000481"/>
    </source>
</evidence>
<proteinExistence type="inferred from homology"/>
<accession>A0ABQ4DUY8</accession>
<dbReference type="InterPro" id="IPR015421">
    <property type="entry name" value="PyrdxlP-dep_Trfase_major"/>
</dbReference>
<dbReference type="PANTHER" id="PTHR46383:SF1">
    <property type="entry name" value="ASPARTATE AMINOTRANSFERASE"/>
    <property type="match status" value="1"/>
</dbReference>
<evidence type="ECO:0000256" key="1">
    <source>
        <dbReference type="ARBA" id="ARBA00001933"/>
    </source>
</evidence>
<comment type="similarity">
    <text evidence="2 6">Belongs to the class-I pyridoxal-phosphate-dependent aminotransferase family.</text>
</comment>
<name>A0ABQ4DUY8_9ACTN</name>
<evidence type="ECO:0000256" key="5">
    <source>
        <dbReference type="ARBA" id="ARBA00022898"/>
    </source>
</evidence>
<reference evidence="8 9" key="1">
    <citation type="submission" date="2021-01" db="EMBL/GenBank/DDBJ databases">
        <title>Whole genome shotgun sequence of Plantactinospora endophytica NBRC 110450.</title>
        <authorList>
            <person name="Komaki H."/>
            <person name="Tamura T."/>
        </authorList>
    </citation>
    <scope>NUCLEOTIDE SEQUENCE [LARGE SCALE GENOMIC DNA]</scope>
    <source>
        <strain evidence="8 9">NBRC 110450</strain>
    </source>
</reference>
<evidence type="ECO:0000256" key="2">
    <source>
        <dbReference type="ARBA" id="ARBA00007441"/>
    </source>
</evidence>
<keyword evidence="9" id="KW-1185">Reference proteome</keyword>
<sequence>MTEVGTSVPFAPWNFMLDVDGVNYSLSEQAAFARNHTGTEIVNLSSGINALRPPPVLVDTVADCARDPLFWHDYDGPEGHMVARAAIAAYETVRAPGGVLVDPTQVIVTGGASAALVLAARGLHQLGLRRSDRPTALLPVPTFPLAGAALADAGFAVEEAASGTPGRWLPTVTELTGAATAETTVVYVNTFNNPTGECYTESELRSLVRWARDRGAYLLHDTVSSDVSATGDLPCLPAIAAQEDHLAGLVTVSSLSKARAVPGFRIGWLIADATLVEELARLNELAAPSSPGIAAPALLLDRMIMLAVEAAEGRCPADAAQRGNDLLVAALAGYPQVTPGLDEVTAAVSTALTDEGTVEQLRTWRTELRGTLARNIGLLCTEAGDLVVDVPAWRGDFNTFVSIPALAGQGYLDICHRLFREYGLQTLPAPVFGKDERWWTRRGSYWTRLSFAVPTSRWAAGLERLRYAVKELSR</sequence>
<evidence type="ECO:0000313" key="9">
    <source>
        <dbReference type="Proteomes" id="UP000646749"/>
    </source>
</evidence>
<comment type="caution">
    <text evidence="8">The sequence shown here is derived from an EMBL/GenBank/DDBJ whole genome shotgun (WGS) entry which is preliminary data.</text>
</comment>
<dbReference type="InterPro" id="IPR050596">
    <property type="entry name" value="AspAT/PAT-like"/>
</dbReference>
<protein>
    <recommendedName>
        <fullName evidence="6">Aminotransferase</fullName>
        <ecNumber evidence="6">2.6.1.-</ecNumber>
    </recommendedName>
</protein>
<keyword evidence="3 6" id="KW-0032">Aminotransferase</keyword>
<comment type="cofactor">
    <cofactor evidence="1 6">
        <name>pyridoxal 5'-phosphate</name>
        <dbReference type="ChEBI" id="CHEBI:597326"/>
    </cofactor>
</comment>
<dbReference type="InterPro" id="IPR004838">
    <property type="entry name" value="NHTrfase_class1_PyrdxlP-BS"/>
</dbReference>
<dbReference type="EC" id="2.6.1.-" evidence="6"/>
<organism evidence="8 9">
    <name type="scientific">Plantactinospora endophytica</name>
    <dbReference type="NCBI Taxonomy" id="673535"/>
    <lineage>
        <taxon>Bacteria</taxon>
        <taxon>Bacillati</taxon>
        <taxon>Actinomycetota</taxon>
        <taxon>Actinomycetes</taxon>
        <taxon>Micromonosporales</taxon>
        <taxon>Micromonosporaceae</taxon>
        <taxon>Plantactinospora</taxon>
    </lineage>
</organism>
<gene>
    <name evidence="8" type="ORF">Pen02_11960</name>
</gene>
<dbReference type="InterPro" id="IPR004839">
    <property type="entry name" value="Aminotransferase_I/II_large"/>
</dbReference>
<dbReference type="PANTHER" id="PTHR46383">
    <property type="entry name" value="ASPARTATE AMINOTRANSFERASE"/>
    <property type="match status" value="1"/>
</dbReference>
<dbReference type="InterPro" id="IPR015422">
    <property type="entry name" value="PyrdxlP-dep_Trfase_small"/>
</dbReference>
<keyword evidence="5" id="KW-0663">Pyridoxal phosphate</keyword>
<keyword evidence="4 6" id="KW-0808">Transferase</keyword>
<dbReference type="Pfam" id="PF00155">
    <property type="entry name" value="Aminotran_1_2"/>
    <property type="match status" value="1"/>
</dbReference>
<dbReference type="InterPro" id="IPR015424">
    <property type="entry name" value="PyrdxlP-dep_Trfase"/>
</dbReference>
<dbReference type="EMBL" id="BONW01000004">
    <property type="protein sequence ID" value="GIG86260.1"/>
    <property type="molecule type" value="Genomic_DNA"/>
</dbReference>
<evidence type="ECO:0000313" key="8">
    <source>
        <dbReference type="EMBL" id="GIG86260.1"/>
    </source>
</evidence>
<evidence type="ECO:0000259" key="7">
    <source>
        <dbReference type="Pfam" id="PF00155"/>
    </source>
</evidence>